<dbReference type="EMBL" id="BART01015638">
    <property type="protein sequence ID" value="GAG87070.1"/>
    <property type="molecule type" value="Genomic_DNA"/>
</dbReference>
<name>X1AWF0_9ZZZZ</name>
<accession>X1AWF0</accession>
<evidence type="ECO:0000313" key="1">
    <source>
        <dbReference type="EMBL" id="GAG87070.1"/>
    </source>
</evidence>
<gene>
    <name evidence="1" type="ORF">S01H4_30316</name>
</gene>
<proteinExistence type="predicted"/>
<protein>
    <submittedName>
        <fullName evidence="1">Uncharacterized protein</fullName>
    </submittedName>
</protein>
<sequence>VKAVEAGVEATGADLQDQLLVEKLYLKSFISTLKITIYC</sequence>
<comment type="caution">
    <text evidence="1">The sequence shown here is derived from an EMBL/GenBank/DDBJ whole genome shotgun (WGS) entry which is preliminary data.</text>
</comment>
<dbReference type="AlphaFoldDB" id="X1AWF0"/>
<organism evidence="1">
    <name type="scientific">marine sediment metagenome</name>
    <dbReference type="NCBI Taxonomy" id="412755"/>
    <lineage>
        <taxon>unclassified sequences</taxon>
        <taxon>metagenomes</taxon>
        <taxon>ecological metagenomes</taxon>
    </lineage>
</organism>
<feature type="non-terminal residue" evidence="1">
    <location>
        <position position="1"/>
    </location>
</feature>
<reference evidence="1" key="1">
    <citation type="journal article" date="2014" name="Front. Microbiol.">
        <title>High frequency of phylogenetically diverse reductive dehalogenase-homologous genes in deep subseafloor sedimentary metagenomes.</title>
        <authorList>
            <person name="Kawai M."/>
            <person name="Futagami T."/>
            <person name="Toyoda A."/>
            <person name="Takaki Y."/>
            <person name="Nishi S."/>
            <person name="Hori S."/>
            <person name="Arai W."/>
            <person name="Tsubouchi T."/>
            <person name="Morono Y."/>
            <person name="Uchiyama I."/>
            <person name="Ito T."/>
            <person name="Fujiyama A."/>
            <person name="Inagaki F."/>
            <person name="Takami H."/>
        </authorList>
    </citation>
    <scope>NUCLEOTIDE SEQUENCE</scope>
    <source>
        <strain evidence="1">Expedition CK06-06</strain>
    </source>
</reference>